<keyword evidence="1" id="KW-0472">Membrane</keyword>
<dbReference type="OrthoDB" id="2593732at2759"/>
<reference evidence="2" key="1">
    <citation type="journal article" date="2021" name="Nat. Commun.">
        <title>Genetic determinants of endophytism in the Arabidopsis root mycobiome.</title>
        <authorList>
            <person name="Mesny F."/>
            <person name="Miyauchi S."/>
            <person name="Thiergart T."/>
            <person name="Pickel B."/>
            <person name="Atanasova L."/>
            <person name="Karlsson M."/>
            <person name="Huettel B."/>
            <person name="Barry K.W."/>
            <person name="Haridas S."/>
            <person name="Chen C."/>
            <person name="Bauer D."/>
            <person name="Andreopoulos W."/>
            <person name="Pangilinan J."/>
            <person name="LaButti K."/>
            <person name="Riley R."/>
            <person name="Lipzen A."/>
            <person name="Clum A."/>
            <person name="Drula E."/>
            <person name="Henrissat B."/>
            <person name="Kohler A."/>
            <person name="Grigoriev I.V."/>
            <person name="Martin F.M."/>
            <person name="Hacquard S."/>
        </authorList>
    </citation>
    <scope>NUCLEOTIDE SEQUENCE</scope>
    <source>
        <strain evidence="2">MPI-CAGE-CH-0235</strain>
    </source>
</reference>
<keyword evidence="1" id="KW-0812">Transmembrane</keyword>
<comment type="caution">
    <text evidence="2">The sequence shown here is derived from an EMBL/GenBank/DDBJ whole genome shotgun (WGS) entry which is preliminary data.</text>
</comment>
<name>A0A8K0SA20_9HYPO</name>
<dbReference type="AlphaFoldDB" id="A0A8K0SA20"/>
<gene>
    <name evidence="2" type="ORF">B0I35DRAFT_484464</name>
</gene>
<proteinExistence type="predicted"/>
<organism evidence="2 3">
    <name type="scientific">Stachybotrys elegans</name>
    <dbReference type="NCBI Taxonomy" id="80388"/>
    <lineage>
        <taxon>Eukaryota</taxon>
        <taxon>Fungi</taxon>
        <taxon>Dikarya</taxon>
        <taxon>Ascomycota</taxon>
        <taxon>Pezizomycotina</taxon>
        <taxon>Sordariomycetes</taxon>
        <taxon>Hypocreomycetidae</taxon>
        <taxon>Hypocreales</taxon>
        <taxon>Stachybotryaceae</taxon>
        <taxon>Stachybotrys</taxon>
    </lineage>
</organism>
<protein>
    <submittedName>
        <fullName evidence="2">Uncharacterized protein</fullName>
    </submittedName>
</protein>
<evidence type="ECO:0000256" key="1">
    <source>
        <dbReference type="SAM" id="Phobius"/>
    </source>
</evidence>
<keyword evidence="3" id="KW-1185">Reference proteome</keyword>
<evidence type="ECO:0000313" key="2">
    <source>
        <dbReference type="EMBL" id="KAH7304414.1"/>
    </source>
</evidence>
<dbReference type="Proteomes" id="UP000813444">
    <property type="component" value="Unassembled WGS sequence"/>
</dbReference>
<keyword evidence="1" id="KW-1133">Transmembrane helix</keyword>
<feature type="transmembrane region" description="Helical" evidence="1">
    <location>
        <begin position="61"/>
        <end position="85"/>
    </location>
</feature>
<sequence>MPPPSYGSMTRYSSLAAAHYNFYKAPISWALLLLGDDEQRNKLMADFYLYEALRHAASHTFFNMVIIITIANTTLGAFPPLYHLLRCSDTIGR</sequence>
<dbReference type="EMBL" id="JAGPNK010000023">
    <property type="protein sequence ID" value="KAH7304414.1"/>
    <property type="molecule type" value="Genomic_DNA"/>
</dbReference>
<accession>A0A8K0SA20</accession>
<evidence type="ECO:0000313" key="3">
    <source>
        <dbReference type="Proteomes" id="UP000813444"/>
    </source>
</evidence>